<accession>A0A0A2JCH3</accession>
<dbReference type="PhylomeDB" id="A0A0A2JCH3"/>
<name>A0A0A2JCH3_PENEN</name>
<protein>
    <recommendedName>
        <fullName evidence="3">Aminoglycoside phosphotransferase</fullName>
    </recommendedName>
</protein>
<evidence type="ECO:0000313" key="1">
    <source>
        <dbReference type="EMBL" id="KGO52501.1"/>
    </source>
</evidence>
<dbReference type="VEuPathDB" id="FungiDB:PEXP_099640"/>
<sequence>MLELEALRYVAEHTSIPVPKVFNTHYHDDRLYIEMEFIRGMSLEKAWHRGYLSQDQKKHIINQVASYTSHKKE</sequence>
<dbReference type="InterPro" id="IPR051678">
    <property type="entry name" value="AGP_Transferase"/>
</dbReference>
<dbReference type="SUPFAM" id="SSF56112">
    <property type="entry name" value="Protein kinase-like (PK-like)"/>
    <property type="match status" value="1"/>
</dbReference>
<dbReference type="PANTHER" id="PTHR21310">
    <property type="entry name" value="AMINOGLYCOSIDE PHOSPHOTRANSFERASE-RELATED-RELATED"/>
    <property type="match status" value="1"/>
</dbReference>
<evidence type="ECO:0000313" key="2">
    <source>
        <dbReference type="Proteomes" id="UP000030143"/>
    </source>
</evidence>
<dbReference type="OrthoDB" id="2906425at2759"/>
<dbReference type="STRING" id="27334.A0A0A2JCH3"/>
<dbReference type="InterPro" id="IPR011009">
    <property type="entry name" value="Kinase-like_dom_sf"/>
</dbReference>
<keyword evidence="2" id="KW-1185">Reference proteome</keyword>
<dbReference type="RefSeq" id="XP_016595242.1">
    <property type="nucleotide sequence ID" value="XM_016742164.1"/>
</dbReference>
<dbReference type="EMBL" id="JQFZ01000264">
    <property type="protein sequence ID" value="KGO52501.1"/>
    <property type="molecule type" value="Genomic_DNA"/>
</dbReference>
<comment type="caution">
    <text evidence="1">The sequence shown here is derived from an EMBL/GenBank/DDBJ whole genome shotgun (WGS) entry which is preliminary data.</text>
</comment>
<reference evidence="1 2" key="1">
    <citation type="journal article" date="2015" name="Mol. Plant Microbe Interact.">
        <title>Genome, transcriptome, and functional analyses of Penicillium expansum provide new insights into secondary metabolism and pathogenicity.</title>
        <authorList>
            <person name="Ballester A.R."/>
            <person name="Marcet-Houben M."/>
            <person name="Levin E."/>
            <person name="Sela N."/>
            <person name="Selma-Lazaro C."/>
            <person name="Carmona L."/>
            <person name="Wisniewski M."/>
            <person name="Droby S."/>
            <person name="Gonzalez-Candelas L."/>
            <person name="Gabaldon T."/>
        </authorList>
    </citation>
    <scope>NUCLEOTIDE SEQUENCE [LARGE SCALE GENOMIC DNA]</scope>
    <source>
        <strain evidence="1 2">MD-8</strain>
    </source>
</reference>
<organism evidence="1 2">
    <name type="scientific">Penicillium expansum</name>
    <name type="common">Blue mold rot fungus</name>
    <dbReference type="NCBI Taxonomy" id="27334"/>
    <lineage>
        <taxon>Eukaryota</taxon>
        <taxon>Fungi</taxon>
        <taxon>Dikarya</taxon>
        <taxon>Ascomycota</taxon>
        <taxon>Pezizomycotina</taxon>
        <taxon>Eurotiomycetes</taxon>
        <taxon>Eurotiomycetidae</taxon>
        <taxon>Eurotiales</taxon>
        <taxon>Aspergillaceae</taxon>
        <taxon>Penicillium</taxon>
    </lineage>
</organism>
<proteinExistence type="predicted"/>
<dbReference type="HOGENOM" id="CLU_2705605_0_0_1"/>
<dbReference type="Proteomes" id="UP000030143">
    <property type="component" value="Unassembled WGS sequence"/>
</dbReference>
<dbReference type="AlphaFoldDB" id="A0A0A2JCH3"/>
<gene>
    <name evidence="1" type="ORF">PEX2_048890</name>
</gene>
<dbReference type="GeneID" id="27677583"/>
<dbReference type="PANTHER" id="PTHR21310:SF58">
    <property type="entry name" value="AMINOGLYCOSIDE PHOSPHOTRANSFERASE DOMAIN-CONTAINING PROTEIN"/>
    <property type="match status" value="1"/>
</dbReference>
<evidence type="ECO:0008006" key="3">
    <source>
        <dbReference type="Google" id="ProtNLM"/>
    </source>
</evidence>